<protein>
    <submittedName>
        <fullName evidence="3">Amidohydrolase</fullName>
    </submittedName>
</protein>
<evidence type="ECO:0000313" key="3">
    <source>
        <dbReference type="EMBL" id="RJF89385.1"/>
    </source>
</evidence>
<keyword evidence="4" id="KW-1185">Reference proteome</keyword>
<dbReference type="InterPro" id="IPR032465">
    <property type="entry name" value="ACMSD"/>
</dbReference>
<dbReference type="GO" id="GO:0019748">
    <property type="term" value="P:secondary metabolic process"/>
    <property type="evidence" value="ECO:0007669"/>
    <property type="project" value="TreeGrafter"/>
</dbReference>
<reference evidence="3 4" key="1">
    <citation type="submission" date="2018-09" db="EMBL/GenBank/DDBJ databases">
        <authorList>
            <person name="Zhu H."/>
        </authorList>
    </citation>
    <scope>NUCLEOTIDE SEQUENCE [LARGE SCALE GENOMIC DNA]</scope>
    <source>
        <strain evidence="3 4">K1W22B-8</strain>
    </source>
</reference>
<feature type="domain" description="Amidohydrolase-related" evidence="2">
    <location>
        <begin position="5"/>
        <end position="308"/>
    </location>
</feature>
<dbReference type="EMBL" id="QYUK01000011">
    <property type="protein sequence ID" value="RJF89385.1"/>
    <property type="molecule type" value="Genomic_DNA"/>
</dbReference>
<dbReference type="GO" id="GO:0016787">
    <property type="term" value="F:hydrolase activity"/>
    <property type="evidence" value="ECO:0007669"/>
    <property type="project" value="UniProtKB-KW"/>
</dbReference>
<dbReference type="GO" id="GO:0005737">
    <property type="term" value="C:cytoplasm"/>
    <property type="evidence" value="ECO:0007669"/>
    <property type="project" value="TreeGrafter"/>
</dbReference>
<dbReference type="PANTHER" id="PTHR21240:SF28">
    <property type="entry name" value="ISO-OROTATE DECARBOXYLASE (EUROFUNG)"/>
    <property type="match status" value="1"/>
</dbReference>
<name>A0A418WHB0_9PROT</name>
<accession>A0A418WHB0</accession>
<keyword evidence="1" id="KW-0456">Lyase</keyword>
<dbReference type="PANTHER" id="PTHR21240">
    <property type="entry name" value="2-AMINO-3-CARBOXYLMUCONATE-6-SEMIALDEHYDE DECARBOXYLASE"/>
    <property type="match status" value="1"/>
</dbReference>
<comment type="caution">
    <text evidence="3">The sequence shown here is derived from an EMBL/GenBank/DDBJ whole genome shotgun (WGS) entry which is preliminary data.</text>
</comment>
<keyword evidence="3" id="KW-0378">Hydrolase</keyword>
<proteinExistence type="predicted"/>
<organism evidence="3 4">
    <name type="scientific">Oleomonas cavernae</name>
    <dbReference type="NCBI Taxonomy" id="2320859"/>
    <lineage>
        <taxon>Bacteria</taxon>
        <taxon>Pseudomonadati</taxon>
        <taxon>Pseudomonadota</taxon>
        <taxon>Alphaproteobacteria</taxon>
        <taxon>Acetobacterales</taxon>
        <taxon>Acetobacteraceae</taxon>
        <taxon>Oleomonas</taxon>
    </lineage>
</organism>
<dbReference type="SUPFAM" id="SSF51556">
    <property type="entry name" value="Metallo-dependent hydrolases"/>
    <property type="match status" value="1"/>
</dbReference>
<gene>
    <name evidence="3" type="ORF">D3874_22410</name>
</gene>
<dbReference type="AlphaFoldDB" id="A0A418WHB0"/>
<dbReference type="GO" id="GO:0016831">
    <property type="term" value="F:carboxy-lyase activity"/>
    <property type="evidence" value="ECO:0007669"/>
    <property type="project" value="InterPro"/>
</dbReference>
<dbReference type="Pfam" id="PF04909">
    <property type="entry name" value="Amidohydro_2"/>
    <property type="match status" value="1"/>
</dbReference>
<dbReference type="InterPro" id="IPR006680">
    <property type="entry name" value="Amidohydro-rel"/>
</dbReference>
<evidence type="ECO:0000256" key="1">
    <source>
        <dbReference type="ARBA" id="ARBA00023239"/>
    </source>
</evidence>
<dbReference type="Proteomes" id="UP000284605">
    <property type="component" value="Unassembled WGS sequence"/>
</dbReference>
<dbReference type="Gene3D" id="3.20.20.140">
    <property type="entry name" value="Metal-dependent hydrolases"/>
    <property type="match status" value="1"/>
</dbReference>
<dbReference type="InterPro" id="IPR032466">
    <property type="entry name" value="Metal_Hydrolase"/>
</dbReference>
<sequence length="332" mass="35684">MPVNIDLHAHFVPQAFPDGRGRSALWPAIEHRPDGRAAIVIGGRPFRVLDACNWDSAARLADLAAEGVDRQVISPMPELLSHWFDAAEADLLSRHMNEALAALVATQPDRYLGLGMVPVQDPELAARRLEEVKTLGLRGVEIGSHINGLPLGDASLDPFYAAAQALDLAIMVHPLHPVGRERLGGNPALAAAAAFPLDTALAGASLLAAGIPDKYPRLRILLCHGGGALPWILPRLDQVWSLGGSLGALFPRKPSEMARKFYYDTVLYDAPSLRFLAQTVGIDRIAVGSDYPFVIQQGRPVDFALGALHCPGEQLARNALDFLGLGHQCPDQ</sequence>
<evidence type="ECO:0000259" key="2">
    <source>
        <dbReference type="Pfam" id="PF04909"/>
    </source>
</evidence>
<evidence type="ECO:0000313" key="4">
    <source>
        <dbReference type="Proteomes" id="UP000284605"/>
    </source>
</evidence>